<dbReference type="WBParaSite" id="ES5_v2.g28943.t1">
    <property type="protein sequence ID" value="ES5_v2.g28943.t1"/>
    <property type="gene ID" value="ES5_v2.g28943"/>
</dbReference>
<protein>
    <submittedName>
        <fullName evidence="2">Uncharacterized protein</fullName>
    </submittedName>
</protein>
<sequence>RAREVADQAILQEANILAESKVKVELEALAAYSPQFLITYLKDCQEQMPWVLHHDSVAKSTPYARKSGSAFVFEEDDDE</sequence>
<evidence type="ECO:0000313" key="1">
    <source>
        <dbReference type="Proteomes" id="UP000887579"/>
    </source>
</evidence>
<proteinExistence type="predicted"/>
<reference evidence="2" key="1">
    <citation type="submission" date="2022-11" db="UniProtKB">
        <authorList>
            <consortium name="WormBaseParasite"/>
        </authorList>
    </citation>
    <scope>IDENTIFICATION</scope>
</reference>
<evidence type="ECO:0000313" key="2">
    <source>
        <dbReference type="WBParaSite" id="ES5_v2.g28943.t1"/>
    </source>
</evidence>
<name>A0AC34GGT6_9BILA</name>
<organism evidence="1 2">
    <name type="scientific">Panagrolaimus sp. ES5</name>
    <dbReference type="NCBI Taxonomy" id="591445"/>
    <lineage>
        <taxon>Eukaryota</taxon>
        <taxon>Metazoa</taxon>
        <taxon>Ecdysozoa</taxon>
        <taxon>Nematoda</taxon>
        <taxon>Chromadorea</taxon>
        <taxon>Rhabditida</taxon>
        <taxon>Tylenchina</taxon>
        <taxon>Panagrolaimomorpha</taxon>
        <taxon>Panagrolaimoidea</taxon>
        <taxon>Panagrolaimidae</taxon>
        <taxon>Panagrolaimus</taxon>
    </lineage>
</organism>
<accession>A0AC34GGT6</accession>
<dbReference type="Proteomes" id="UP000887579">
    <property type="component" value="Unplaced"/>
</dbReference>